<dbReference type="InterPro" id="IPR013736">
    <property type="entry name" value="Xaa-Pro_dipept_C"/>
</dbReference>
<dbReference type="InterPro" id="IPR000383">
    <property type="entry name" value="Xaa-Pro-like_dom"/>
</dbReference>
<reference evidence="3 4" key="1">
    <citation type="journal article" date="2019" name="Nat. Microbiol.">
        <title>Mediterranean grassland soil C-N compound turnover is dependent on rainfall and depth, and is mediated by genomically divergent microorganisms.</title>
        <authorList>
            <person name="Diamond S."/>
            <person name="Andeer P.F."/>
            <person name="Li Z."/>
            <person name="Crits-Christoph A."/>
            <person name="Burstein D."/>
            <person name="Anantharaman K."/>
            <person name="Lane K.R."/>
            <person name="Thomas B.C."/>
            <person name="Pan C."/>
            <person name="Northen T.R."/>
            <person name="Banfield J.F."/>
        </authorList>
    </citation>
    <scope>NUCLEOTIDE SEQUENCE [LARGE SCALE GENOMIC DNA]</scope>
    <source>
        <strain evidence="3">NP_6</strain>
    </source>
</reference>
<comment type="caution">
    <text evidence="3">The sequence shown here is derived from an EMBL/GenBank/DDBJ whole genome shotgun (WGS) entry which is preliminary data.</text>
</comment>
<evidence type="ECO:0000256" key="1">
    <source>
        <dbReference type="ARBA" id="ARBA00022801"/>
    </source>
</evidence>
<keyword evidence="1 3" id="KW-0378">Hydrolase</keyword>
<dbReference type="NCBIfam" id="TIGR00976">
    <property type="entry name" value="CocE_NonD"/>
    <property type="match status" value="1"/>
</dbReference>
<dbReference type="SUPFAM" id="SSF49785">
    <property type="entry name" value="Galactose-binding domain-like"/>
    <property type="match status" value="1"/>
</dbReference>
<dbReference type="GO" id="GO:0008239">
    <property type="term" value="F:dipeptidyl-peptidase activity"/>
    <property type="evidence" value="ECO:0007669"/>
    <property type="project" value="InterPro"/>
</dbReference>
<dbReference type="PANTHER" id="PTHR43056">
    <property type="entry name" value="PEPTIDASE S9 PROLYL OLIGOPEPTIDASE"/>
    <property type="match status" value="1"/>
</dbReference>
<protein>
    <submittedName>
        <fullName evidence="3">CocE/NonD family hydrolase</fullName>
    </submittedName>
</protein>
<dbReference type="Gene3D" id="1.10.3020.10">
    <property type="entry name" value="alpha-amino acid ester hydrolase ( Helical cap domain)"/>
    <property type="match status" value="1"/>
</dbReference>
<proteinExistence type="predicted"/>
<organism evidence="3 4">
    <name type="scientific">Candidatus Segetimicrobium genomatis</name>
    <dbReference type="NCBI Taxonomy" id="2569760"/>
    <lineage>
        <taxon>Bacteria</taxon>
        <taxon>Bacillati</taxon>
        <taxon>Candidatus Sysuimicrobiota</taxon>
        <taxon>Candidatus Sysuimicrobiia</taxon>
        <taxon>Candidatus Sysuimicrobiales</taxon>
        <taxon>Candidatus Segetimicrobiaceae</taxon>
        <taxon>Candidatus Segetimicrobium</taxon>
    </lineage>
</organism>
<dbReference type="SUPFAM" id="SSF53474">
    <property type="entry name" value="alpha/beta-Hydrolases"/>
    <property type="match status" value="1"/>
</dbReference>
<name>A0A537JHX0_9BACT</name>
<dbReference type="Pfam" id="PF08530">
    <property type="entry name" value="PepX_C"/>
    <property type="match status" value="1"/>
</dbReference>
<dbReference type="Proteomes" id="UP000318093">
    <property type="component" value="Unassembled WGS sequence"/>
</dbReference>
<dbReference type="Gene3D" id="3.40.50.1820">
    <property type="entry name" value="alpha/beta hydrolase"/>
    <property type="match status" value="1"/>
</dbReference>
<gene>
    <name evidence="3" type="ORF">E6H03_04270</name>
</gene>
<dbReference type="Pfam" id="PF02129">
    <property type="entry name" value="Peptidase_S15"/>
    <property type="match status" value="1"/>
</dbReference>
<feature type="domain" description="Xaa-Pro dipeptidyl-peptidase C-terminal" evidence="2">
    <location>
        <begin position="314"/>
        <end position="592"/>
    </location>
</feature>
<dbReference type="InterPro" id="IPR050585">
    <property type="entry name" value="Xaa-Pro_dipeptidyl-ppase/CocE"/>
</dbReference>
<dbReference type="AlphaFoldDB" id="A0A537JHX0"/>
<sequence length="598" mass="66357">MPMHDVTCERNVPVPLKDGVRLAADIYLPQGIPGPWPAILERTPYDKLRTDLVLSAKYFAGHGYAVILQDVRGRYASDGEWYPFGNEAPDGVETVAWVRAQRWCDGRVATMGLSYSSCTQTSIAAMNPPGLAAQFVSQGFHNYHTASMRQGGALETRFFLYAFKMAATSREAIADPVKRAALEEAWAHVRDWLTQGPPKEGLTPLRHVPSYERWLLDIVRHGDYDAYWRSRPAYTIEDLYEQHADVPIYLCGSWYDSYARSTVTNYIELSRRKRSPVRLIMGPWIHGGANLDLSYAGDADFGPDAPLGYNVFRLRWFDAVLKGARNGLLEKPPVAIFVMGGGSGRKTVESRRLDVGGRWRLEHEWPLRRATPTAFYLQPGGGLAPRKPPAGAAPVRYVFDPADPVPTIGGNISVGYEVMPGGGFDQRGGRHVYGSRDTLPLSARRDVLVFSTPLLEHDLEVTGSVVVKLWAASSAPDTDFTAKLIDVYPPNGDYPDGYELNIGDSIIRARYRDSREAPALMEPGSAYEFTITLYPTAVVFQRGHRVRLHISSSNFPRFDVNPNTGGPLGLEQVSQTAVQTVFHDADRPSHVILPIIPT</sequence>
<dbReference type="PANTHER" id="PTHR43056:SF10">
    <property type="entry name" value="COCE_NOND FAMILY, PUTATIVE (AFU_ORTHOLOGUE AFUA_7G00600)-RELATED"/>
    <property type="match status" value="1"/>
</dbReference>
<evidence type="ECO:0000313" key="3">
    <source>
        <dbReference type="EMBL" id="TMI83147.1"/>
    </source>
</evidence>
<dbReference type="InterPro" id="IPR005674">
    <property type="entry name" value="CocE/Ser_esterase"/>
</dbReference>
<dbReference type="InterPro" id="IPR029058">
    <property type="entry name" value="AB_hydrolase_fold"/>
</dbReference>
<dbReference type="InterPro" id="IPR008979">
    <property type="entry name" value="Galactose-bd-like_sf"/>
</dbReference>
<accession>A0A537JHX0</accession>
<dbReference type="EMBL" id="VBAN01000124">
    <property type="protein sequence ID" value="TMI83147.1"/>
    <property type="molecule type" value="Genomic_DNA"/>
</dbReference>
<evidence type="ECO:0000259" key="2">
    <source>
        <dbReference type="SMART" id="SM00939"/>
    </source>
</evidence>
<dbReference type="SMART" id="SM00939">
    <property type="entry name" value="PepX_C"/>
    <property type="match status" value="1"/>
</dbReference>
<evidence type="ECO:0000313" key="4">
    <source>
        <dbReference type="Proteomes" id="UP000318093"/>
    </source>
</evidence>
<dbReference type="Gene3D" id="2.60.120.260">
    <property type="entry name" value="Galactose-binding domain-like"/>
    <property type="match status" value="1"/>
</dbReference>